<evidence type="ECO:0000256" key="8">
    <source>
        <dbReference type="ARBA" id="ARBA00023207"/>
    </source>
</evidence>
<keyword evidence="6 11" id="KW-0472">Membrane</keyword>
<keyword evidence="5 11" id="KW-1133">Transmembrane helix</keyword>
<dbReference type="STRING" id="6832.A0A553P3J2"/>
<evidence type="ECO:0000313" key="14">
    <source>
        <dbReference type="EMBL" id="TRY72202.1"/>
    </source>
</evidence>
<keyword evidence="12" id="KW-0732">Signal</keyword>
<evidence type="ECO:0000259" key="13">
    <source>
        <dbReference type="SMART" id="SM00294"/>
    </source>
</evidence>
<keyword evidence="8 9" id="KW-0357">Heparan sulfate</keyword>
<dbReference type="InterPro" id="IPR003585">
    <property type="entry name" value="Neurexin-like"/>
</dbReference>
<reference evidence="14 15" key="1">
    <citation type="journal article" date="2018" name="Nat. Ecol. Evol.">
        <title>Genomic signatures of mitonuclear coevolution across populations of Tigriopus californicus.</title>
        <authorList>
            <person name="Barreto F.S."/>
            <person name="Watson E.T."/>
            <person name="Lima T.G."/>
            <person name="Willett C.S."/>
            <person name="Edmands S."/>
            <person name="Li W."/>
            <person name="Burton R.S."/>
        </authorList>
    </citation>
    <scope>NUCLEOTIDE SEQUENCE [LARGE SCALE GENOMIC DNA]</scope>
    <source>
        <strain evidence="14 15">San Diego</strain>
    </source>
</reference>
<feature type="signal peptide" evidence="12">
    <location>
        <begin position="1"/>
        <end position="24"/>
    </location>
</feature>
<dbReference type="InterPro" id="IPR030479">
    <property type="entry name" value="Syndecan_CS"/>
</dbReference>
<evidence type="ECO:0000256" key="3">
    <source>
        <dbReference type="ARBA" id="ARBA00022692"/>
    </source>
</evidence>
<dbReference type="Pfam" id="PF01034">
    <property type="entry name" value="Syndecan"/>
    <property type="match status" value="1"/>
</dbReference>
<evidence type="ECO:0000256" key="1">
    <source>
        <dbReference type="ARBA" id="ARBA00004479"/>
    </source>
</evidence>
<evidence type="ECO:0000256" key="10">
    <source>
        <dbReference type="SAM" id="MobiDB-lite"/>
    </source>
</evidence>
<dbReference type="PANTHER" id="PTHR10915">
    <property type="entry name" value="SYNDECAN"/>
    <property type="match status" value="1"/>
</dbReference>
<evidence type="ECO:0000256" key="9">
    <source>
        <dbReference type="RuleBase" id="RU000649"/>
    </source>
</evidence>
<dbReference type="GO" id="GO:0009986">
    <property type="term" value="C:cell surface"/>
    <property type="evidence" value="ECO:0007669"/>
    <property type="project" value="TreeGrafter"/>
</dbReference>
<dbReference type="PROSITE" id="PS00964">
    <property type="entry name" value="SYNDECAN"/>
    <property type="match status" value="1"/>
</dbReference>
<organism evidence="14 15">
    <name type="scientific">Tigriopus californicus</name>
    <name type="common">Marine copepod</name>
    <dbReference type="NCBI Taxonomy" id="6832"/>
    <lineage>
        <taxon>Eukaryota</taxon>
        <taxon>Metazoa</taxon>
        <taxon>Ecdysozoa</taxon>
        <taxon>Arthropoda</taxon>
        <taxon>Crustacea</taxon>
        <taxon>Multicrustacea</taxon>
        <taxon>Hexanauplia</taxon>
        <taxon>Copepoda</taxon>
        <taxon>Harpacticoida</taxon>
        <taxon>Harpacticidae</taxon>
        <taxon>Tigriopus</taxon>
    </lineage>
</organism>
<evidence type="ECO:0000256" key="11">
    <source>
        <dbReference type="SAM" id="Phobius"/>
    </source>
</evidence>
<evidence type="ECO:0000256" key="4">
    <source>
        <dbReference type="ARBA" id="ARBA00022974"/>
    </source>
</evidence>
<evidence type="ECO:0000256" key="5">
    <source>
        <dbReference type="ARBA" id="ARBA00022989"/>
    </source>
</evidence>
<evidence type="ECO:0000256" key="2">
    <source>
        <dbReference type="ARBA" id="ARBA00005343"/>
    </source>
</evidence>
<dbReference type="InterPro" id="IPR027789">
    <property type="entry name" value="Syndecan/Neurexin_dom"/>
</dbReference>
<accession>A0A553P3J2</accession>
<dbReference type="EMBL" id="VCGU01000008">
    <property type="protein sequence ID" value="TRY72202.1"/>
    <property type="molecule type" value="Genomic_DNA"/>
</dbReference>
<feature type="chain" id="PRO_5021933363" description="Syndecan" evidence="12">
    <location>
        <begin position="25"/>
        <end position="209"/>
    </location>
</feature>
<comment type="caution">
    <text evidence="14">The sequence shown here is derived from an EMBL/GenBank/DDBJ whole genome shotgun (WGS) entry which is preliminary data.</text>
</comment>
<feature type="transmembrane region" description="Helical" evidence="11">
    <location>
        <begin position="152"/>
        <end position="175"/>
    </location>
</feature>
<proteinExistence type="inferred from homology"/>
<evidence type="ECO:0000256" key="7">
    <source>
        <dbReference type="ARBA" id="ARBA00023180"/>
    </source>
</evidence>
<evidence type="ECO:0000313" key="15">
    <source>
        <dbReference type="Proteomes" id="UP000318571"/>
    </source>
</evidence>
<feature type="region of interest" description="Disordered" evidence="10">
    <location>
        <begin position="40"/>
        <end position="64"/>
    </location>
</feature>
<dbReference type="SMART" id="SM00294">
    <property type="entry name" value="4.1m"/>
    <property type="match status" value="1"/>
</dbReference>
<keyword evidence="7 9" id="KW-0325">Glycoprotein</keyword>
<feature type="domain" description="Neurexin/syndecan/glycophorin C" evidence="13">
    <location>
        <begin position="174"/>
        <end position="192"/>
    </location>
</feature>
<dbReference type="AlphaFoldDB" id="A0A553P3J2"/>
<protein>
    <recommendedName>
        <fullName evidence="9">Syndecan</fullName>
    </recommendedName>
</protein>
<dbReference type="OrthoDB" id="10044468at2759"/>
<evidence type="ECO:0000256" key="6">
    <source>
        <dbReference type="ARBA" id="ARBA00023136"/>
    </source>
</evidence>
<comment type="function">
    <text evidence="9">Cell surface proteoglycan.</text>
</comment>
<evidence type="ECO:0000256" key="12">
    <source>
        <dbReference type="SAM" id="SignalP"/>
    </source>
</evidence>
<dbReference type="GO" id="GO:0016020">
    <property type="term" value="C:membrane"/>
    <property type="evidence" value="ECO:0007669"/>
    <property type="project" value="UniProtKB-SubCell"/>
</dbReference>
<sequence>MAIPKERILFGLLVIMCCNHSIRSEYSWSGSDWVWVEDSPNTNSKDANDEGSGSPRVNNNPIVTDDIDVEDGVDVSSGFGVEEEEVVESMDEMPNAKSNDKDIFIEAPEGEVKQPSPTTYDDPNSRTPYNPNINLEPSDAKNTSFFAQPGTLAAVVGGAVVGLLCAILCVMFVVYRMRKKDEGSYALDEPQRSATITTYAKNPNREFYA</sequence>
<comment type="subcellular location">
    <subcellularLocation>
        <location evidence="1 9">Membrane</location>
        <topology evidence="1 9">Single-pass type I membrane protein</topology>
    </subcellularLocation>
</comment>
<keyword evidence="4 9" id="KW-0654">Proteoglycan</keyword>
<dbReference type="PANTHER" id="PTHR10915:SF1">
    <property type="entry name" value="SYNDECAN"/>
    <property type="match status" value="1"/>
</dbReference>
<keyword evidence="15" id="KW-1185">Reference proteome</keyword>
<gene>
    <name evidence="14" type="ORF">TCAL_03162</name>
</gene>
<name>A0A553P3J2_TIGCA</name>
<dbReference type="GO" id="GO:0016477">
    <property type="term" value="P:cell migration"/>
    <property type="evidence" value="ECO:0007669"/>
    <property type="project" value="TreeGrafter"/>
</dbReference>
<dbReference type="InterPro" id="IPR001050">
    <property type="entry name" value="Syndecan"/>
</dbReference>
<keyword evidence="3 9" id="KW-0812">Transmembrane</keyword>
<dbReference type="Proteomes" id="UP000318571">
    <property type="component" value="Chromosome 7"/>
</dbReference>
<comment type="similarity">
    <text evidence="2 9">Belongs to the syndecan proteoglycan family.</text>
</comment>